<evidence type="ECO:0000256" key="10">
    <source>
        <dbReference type="ARBA" id="ARBA00023268"/>
    </source>
</evidence>
<keyword evidence="8" id="KW-0028">Amino-acid biosynthesis</keyword>
<evidence type="ECO:0000313" key="14">
    <source>
        <dbReference type="Proteomes" id="UP000230553"/>
    </source>
</evidence>
<dbReference type="GO" id="GO:0005829">
    <property type="term" value="C:cytosol"/>
    <property type="evidence" value="ECO:0007669"/>
    <property type="project" value="TreeGrafter"/>
</dbReference>
<dbReference type="PRINTS" id="PR00085">
    <property type="entry name" value="THFDHDRGNASE"/>
</dbReference>
<comment type="pathway">
    <text evidence="1">One-carbon metabolism; tetrahydrofolate interconversion.</text>
</comment>
<dbReference type="SUPFAM" id="SSF51735">
    <property type="entry name" value="NAD(P)-binding Rossmann-fold domains"/>
    <property type="match status" value="1"/>
</dbReference>
<dbReference type="SUPFAM" id="SSF53223">
    <property type="entry name" value="Aminoacid dehydrogenase-like, N-terminal domain"/>
    <property type="match status" value="1"/>
</dbReference>
<evidence type="ECO:0000256" key="5">
    <source>
        <dbReference type="ARBA" id="ARBA00022801"/>
    </source>
</evidence>
<dbReference type="Proteomes" id="UP000230553">
    <property type="component" value="Unassembled WGS sequence"/>
</dbReference>
<evidence type="ECO:0000256" key="6">
    <source>
        <dbReference type="ARBA" id="ARBA00022857"/>
    </source>
</evidence>
<evidence type="ECO:0000256" key="2">
    <source>
        <dbReference type="ARBA" id="ARBA00011738"/>
    </source>
</evidence>
<dbReference type="GO" id="GO:0035999">
    <property type="term" value="P:tetrahydrofolate interconversion"/>
    <property type="evidence" value="ECO:0007669"/>
    <property type="project" value="TreeGrafter"/>
</dbReference>
<protein>
    <recommendedName>
        <fullName evidence="15">Methenyltetrahydrofolate cyclohydrolase</fullName>
    </recommendedName>
</protein>
<accession>A0A2M7TG18</accession>
<dbReference type="Pfam" id="PF00763">
    <property type="entry name" value="THF_DHG_CYH"/>
    <property type="match status" value="1"/>
</dbReference>
<dbReference type="GO" id="GO:0000105">
    <property type="term" value="P:L-histidine biosynthetic process"/>
    <property type="evidence" value="ECO:0007669"/>
    <property type="project" value="UniProtKB-KW"/>
</dbReference>
<evidence type="ECO:0000259" key="11">
    <source>
        <dbReference type="Pfam" id="PF00763"/>
    </source>
</evidence>
<gene>
    <name evidence="13" type="ORF">COY31_01455</name>
</gene>
<dbReference type="InterPro" id="IPR000672">
    <property type="entry name" value="THF_DH/CycHdrlase"/>
</dbReference>
<evidence type="ECO:0000256" key="1">
    <source>
        <dbReference type="ARBA" id="ARBA00004777"/>
    </source>
</evidence>
<dbReference type="GO" id="GO:0006164">
    <property type="term" value="P:purine nucleotide biosynthetic process"/>
    <property type="evidence" value="ECO:0007669"/>
    <property type="project" value="UniProtKB-KW"/>
</dbReference>
<keyword evidence="8" id="KW-0368">Histidine biosynthesis</keyword>
<comment type="caution">
    <text evidence="13">The sequence shown here is derived from an EMBL/GenBank/DDBJ whole genome shotgun (WGS) entry which is preliminary data.</text>
</comment>
<dbReference type="GO" id="GO:0009086">
    <property type="term" value="P:methionine biosynthetic process"/>
    <property type="evidence" value="ECO:0007669"/>
    <property type="project" value="UniProtKB-KW"/>
</dbReference>
<feature type="non-terminal residue" evidence="13">
    <location>
        <position position="251"/>
    </location>
</feature>
<reference evidence="14" key="1">
    <citation type="submission" date="2017-09" db="EMBL/GenBank/DDBJ databases">
        <title>Depth-based differentiation of microbial function through sediment-hosted aquifers and enrichment of novel symbionts in the deep terrestrial subsurface.</title>
        <authorList>
            <person name="Probst A.J."/>
            <person name="Ladd B."/>
            <person name="Jarett J.K."/>
            <person name="Geller-Mcgrath D.E."/>
            <person name="Sieber C.M.K."/>
            <person name="Emerson J.B."/>
            <person name="Anantharaman K."/>
            <person name="Thomas B.C."/>
            <person name="Malmstrom R."/>
            <person name="Stieglmeier M."/>
            <person name="Klingl A."/>
            <person name="Woyke T."/>
            <person name="Ryan C.M."/>
            <person name="Banfield J.F."/>
        </authorList>
    </citation>
    <scope>NUCLEOTIDE SEQUENCE [LARGE SCALE GENOMIC DNA]</scope>
</reference>
<keyword evidence="9" id="KW-0486">Methionine biosynthesis</keyword>
<dbReference type="FunFam" id="3.40.50.10860:FF:000005">
    <property type="entry name" value="C-1-tetrahydrofolate synthase, cytoplasmic, putative"/>
    <property type="match status" value="1"/>
</dbReference>
<feature type="domain" description="Tetrahydrofolate dehydrogenase/cyclohydrolase catalytic" evidence="11">
    <location>
        <begin position="7"/>
        <end position="112"/>
    </location>
</feature>
<comment type="subunit">
    <text evidence="2">Homodimer.</text>
</comment>
<dbReference type="InterPro" id="IPR020631">
    <property type="entry name" value="THF_DH/CycHdrlase_NAD-bd_dom"/>
</dbReference>
<dbReference type="EMBL" id="PFNM01000028">
    <property type="protein sequence ID" value="PIZ44964.1"/>
    <property type="molecule type" value="Genomic_DNA"/>
</dbReference>
<evidence type="ECO:0000256" key="4">
    <source>
        <dbReference type="ARBA" id="ARBA00022755"/>
    </source>
</evidence>
<keyword evidence="3" id="KW-0554">One-carbon metabolism</keyword>
<keyword evidence="5" id="KW-0378">Hydrolase</keyword>
<evidence type="ECO:0000256" key="7">
    <source>
        <dbReference type="ARBA" id="ARBA00023002"/>
    </source>
</evidence>
<dbReference type="Gene3D" id="3.40.50.10860">
    <property type="entry name" value="Leucine Dehydrogenase, chain A, domain 1"/>
    <property type="match status" value="1"/>
</dbReference>
<dbReference type="Gene3D" id="3.40.50.720">
    <property type="entry name" value="NAD(P)-binding Rossmann-like Domain"/>
    <property type="match status" value="1"/>
</dbReference>
<dbReference type="GO" id="GO:0004477">
    <property type="term" value="F:methenyltetrahydrofolate cyclohydrolase activity"/>
    <property type="evidence" value="ECO:0007669"/>
    <property type="project" value="TreeGrafter"/>
</dbReference>
<dbReference type="InterPro" id="IPR046346">
    <property type="entry name" value="Aminoacid_DH-like_N_sf"/>
</dbReference>
<feature type="domain" description="Tetrahydrofolate dehydrogenase/cyclohydrolase NAD(P)-binding" evidence="12">
    <location>
        <begin position="160"/>
        <end position="249"/>
    </location>
</feature>
<dbReference type="Pfam" id="PF02882">
    <property type="entry name" value="THF_DHG_CYH_C"/>
    <property type="match status" value="1"/>
</dbReference>
<dbReference type="InterPro" id="IPR020630">
    <property type="entry name" value="THF_DH/CycHdrlase_cat_dom"/>
</dbReference>
<name>A0A2M7TG18_9BACT</name>
<evidence type="ECO:0000313" key="13">
    <source>
        <dbReference type="EMBL" id="PIZ44964.1"/>
    </source>
</evidence>
<evidence type="ECO:0000256" key="8">
    <source>
        <dbReference type="ARBA" id="ARBA00023102"/>
    </source>
</evidence>
<keyword evidence="6" id="KW-0521">NADP</keyword>
<dbReference type="PANTHER" id="PTHR48099">
    <property type="entry name" value="C-1-TETRAHYDROFOLATE SYNTHASE, CYTOPLASMIC-RELATED"/>
    <property type="match status" value="1"/>
</dbReference>
<dbReference type="GO" id="GO:0004488">
    <property type="term" value="F:methylenetetrahydrofolate dehydrogenase (NADP+) activity"/>
    <property type="evidence" value="ECO:0007669"/>
    <property type="project" value="InterPro"/>
</dbReference>
<evidence type="ECO:0000256" key="9">
    <source>
        <dbReference type="ARBA" id="ARBA00023167"/>
    </source>
</evidence>
<sequence>MSEIPCKEIAQKIIDGLKLKPAPKKILAAVLVGENSASVSFLRQKEKAAKELGIDFRVYEFPENILQDELIQKTEALAEQESVGGLIVQLPLNERIDNREILNAIPPKKDVDVLGERALGAFYAGRSKVLPPAVGVVEEIITNYKPARPAGGPARPAGGLQIANLRIVVIGSGSLIGKPISIWLERKTAELIILNSKTKNIKEKLKDADVIISGAGKPNLFSAEDVKENAIIIDFGYSFIDGKISGDFNAS</sequence>
<proteinExistence type="predicted"/>
<evidence type="ECO:0000256" key="3">
    <source>
        <dbReference type="ARBA" id="ARBA00022563"/>
    </source>
</evidence>
<keyword evidence="10" id="KW-0511">Multifunctional enzyme</keyword>
<keyword evidence="7" id="KW-0560">Oxidoreductase</keyword>
<evidence type="ECO:0008006" key="15">
    <source>
        <dbReference type="Google" id="ProtNLM"/>
    </source>
</evidence>
<organism evidence="13 14">
    <name type="scientific">Candidatus Wolfebacteria bacterium CG_4_10_14_0_2_um_filter_39_18</name>
    <dbReference type="NCBI Taxonomy" id="1975061"/>
    <lineage>
        <taxon>Bacteria</taxon>
        <taxon>Candidatus Wolfeibacteriota</taxon>
    </lineage>
</organism>
<dbReference type="InterPro" id="IPR036291">
    <property type="entry name" value="NAD(P)-bd_dom_sf"/>
</dbReference>
<evidence type="ECO:0000259" key="12">
    <source>
        <dbReference type="Pfam" id="PF02882"/>
    </source>
</evidence>
<keyword evidence="4" id="KW-0658">Purine biosynthesis</keyword>
<dbReference type="PANTHER" id="PTHR48099:SF5">
    <property type="entry name" value="C-1-TETRAHYDROFOLATE SYNTHASE, CYTOPLASMIC"/>
    <property type="match status" value="1"/>
</dbReference>
<dbReference type="AlphaFoldDB" id="A0A2M7TG18"/>